<evidence type="ECO:0000313" key="10">
    <source>
        <dbReference type="EMBL" id="GLR65138.1"/>
    </source>
</evidence>
<keyword evidence="4 8" id="KW-0694">RNA-binding</keyword>
<dbReference type="NCBIfam" id="TIGR00029">
    <property type="entry name" value="S20"/>
    <property type="match status" value="1"/>
</dbReference>
<name>A0ABQ6A0N5_9GAMM</name>
<dbReference type="HAMAP" id="MF_00500">
    <property type="entry name" value="Ribosomal_bS20"/>
    <property type="match status" value="1"/>
</dbReference>
<evidence type="ECO:0000256" key="9">
    <source>
        <dbReference type="SAM" id="MobiDB-lite"/>
    </source>
</evidence>
<gene>
    <name evidence="8 10" type="primary">rpsT</name>
    <name evidence="10" type="ORF">GCM10007878_25770</name>
</gene>
<dbReference type="InterPro" id="IPR036510">
    <property type="entry name" value="Ribosomal_bS20_sf"/>
</dbReference>
<dbReference type="PANTHER" id="PTHR33398:SF1">
    <property type="entry name" value="SMALL RIBOSOMAL SUBUNIT PROTEIN BS20C"/>
    <property type="match status" value="1"/>
</dbReference>
<evidence type="ECO:0000256" key="2">
    <source>
        <dbReference type="ARBA" id="ARBA00007634"/>
    </source>
</evidence>
<dbReference type="SUPFAM" id="SSF46992">
    <property type="entry name" value="Ribosomal protein S20"/>
    <property type="match status" value="1"/>
</dbReference>
<evidence type="ECO:0000313" key="11">
    <source>
        <dbReference type="Proteomes" id="UP001156682"/>
    </source>
</evidence>
<organism evidence="10 11">
    <name type="scientific">Marinospirillum insulare</name>
    <dbReference type="NCBI Taxonomy" id="217169"/>
    <lineage>
        <taxon>Bacteria</taxon>
        <taxon>Pseudomonadati</taxon>
        <taxon>Pseudomonadota</taxon>
        <taxon>Gammaproteobacteria</taxon>
        <taxon>Oceanospirillales</taxon>
        <taxon>Oceanospirillaceae</taxon>
        <taxon>Marinospirillum</taxon>
    </lineage>
</organism>
<dbReference type="GO" id="GO:0005840">
    <property type="term" value="C:ribosome"/>
    <property type="evidence" value="ECO:0007669"/>
    <property type="project" value="UniProtKB-KW"/>
</dbReference>
<comment type="function">
    <text evidence="1 8">Binds directly to 16S ribosomal RNA.</text>
</comment>
<keyword evidence="5 8" id="KW-0689">Ribosomal protein</keyword>
<dbReference type="InterPro" id="IPR002583">
    <property type="entry name" value="Ribosomal_bS20"/>
</dbReference>
<feature type="region of interest" description="Disordered" evidence="9">
    <location>
        <begin position="1"/>
        <end position="26"/>
    </location>
</feature>
<sequence length="89" mass="9973">MANIKSAQKRALQSEKRRLHNNSLRSKVRTSIKRVLKEVQAGDWEKAMAAFQAAQPVIDSIADKGVFNKNWAARTKSRLNARVKALKAA</sequence>
<evidence type="ECO:0000256" key="6">
    <source>
        <dbReference type="ARBA" id="ARBA00023274"/>
    </source>
</evidence>
<dbReference type="Proteomes" id="UP001156682">
    <property type="component" value="Unassembled WGS sequence"/>
</dbReference>
<evidence type="ECO:0000256" key="7">
    <source>
        <dbReference type="ARBA" id="ARBA00035136"/>
    </source>
</evidence>
<comment type="similarity">
    <text evidence="2 8">Belongs to the bacterial ribosomal protein bS20 family.</text>
</comment>
<proteinExistence type="inferred from homology"/>
<evidence type="ECO:0000256" key="3">
    <source>
        <dbReference type="ARBA" id="ARBA00022730"/>
    </source>
</evidence>
<evidence type="ECO:0000256" key="1">
    <source>
        <dbReference type="ARBA" id="ARBA00003134"/>
    </source>
</evidence>
<evidence type="ECO:0000256" key="8">
    <source>
        <dbReference type="HAMAP-Rule" id="MF_00500"/>
    </source>
</evidence>
<dbReference type="RefSeq" id="WP_027851656.1">
    <property type="nucleotide sequence ID" value="NZ_BSOR01000077.1"/>
</dbReference>
<comment type="caution">
    <text evidence="10">The sequence shown here is derived from an EMBL/GenBank/DDBJ whole genome shotgun (WGS) entry which is preliminary data.</text>
</comment>
<protein>
    <recommendedName>
        <fullName evidence="7 8">Small ribosomal subunit protein bS20</fullName>
    </recommendedName>
</protein>
<reference evidence="11" key="1">
    <citation type="journal article" date="2019" name="Int. J. Syst. Evol. Microbiol.">
        <title>The Global Catalogue of Microorganisms (GCM) 10K type strain sequencing project: providing services to taxonomists for standard genome sequencing and annotation.</title>
        <authorList>
            <consortium name="The Broad Institute Genomics Platform"/>
            <consortium name="The Broad Institute Genome Sequencing Center for Infectious Disease"/>
            <person name="Wu L."/>
            <person name="Ma J."/>
        </authorList>
    </citation>
    <scope>NUCLEOTIDE SEQUENCE [LARGE SCALE GENOMIC DNA]</scope>
    <source>
        <strain evidence="11">NBRC 100033</strain>
    </source>
</reference>
<keyword evidence="11" id="KW-1185">Reference proteome</keyword>
<dbReference type="PANTHER" id="PTHR33398">
    <property type="entry name" value="30S RIBOSOMAL PROTEIN S20"/>
    <property type="match status" value="1"/>
</dbReference>
<keyword evidence="6 8" id="KW-0687">Ribonucleoprotein</keyword>
<dbReference type="EMBL" id="BSOR01000077">
    <property type="protein sequence ID" value="GLR65138.1"/>
    <property type="molecule type" value="Genomic_DNA"/>
</dbReference>
<accession>A0ABQ6A0N5</accession>
<evidence type="ECO:0000256" key="5">
    <source>
        <dbReference type="ARBA" id="ARBA00022980"/>
    </source>
</evidence>
<keyword evidence="3 8" id="KW-0699">rRNA-binding</keyword>
<dbReference type="Pfam" id="PF01649">
    <property type="entry name" value="Ribosomal_S20p"/>
    <property type="match status" value="1"/>
</dbReference>
<dbReference type="Gene3D" id="1.20.58.110">
    <property type="entry name" value="Ribosomal protein S20"/>
    <property type="match status" value="1"/>
</dbReference>
<evidence type="ECO:0000256" key="4">
    <source>
        <dbReference type="ARBA" id="ARBA00022884"/>
    </source>
</evidence>